<dbReference type="SMART" id="SM00382">
    <property type="entry name" value="AAA"/>
    <property type="match status" value="1"/>
</dbReference>
<dbReference type="SUPFAM" id="SSF52540">
    <property type="entry name" value="P-loop containing nucleoside triphosphate hydrolases"/>
    <property type="match status" value="1"/>
</dbReference>
<dbReference type="Proteomes" id="UP000177082">
    <property type="component" value="Unassembled WGS sequence"/>
</dbReference>
<dbReference type="EMBL" id="MGHF01000041">
    <property type="protein sequence ID" value="OGM61377.1"/>
    <property type="molecule type" value="Genomic_DNA"/>
</dbReference>
<dbReference type="AlphaFoldDB" id="A0A1F8BBE0"/>
<feature type="domain" description="OmpR/PhoB-type" evidence="3">
    <location>
        <begin position="243"/>
        <end position="352"/>
    </location>
</feature>
<dbReference type="Gene3D" id="1.10.10.10">
    <property type="entry name" value="Winged helix-like DNA-binding domain superfamily/Winged helix DNA-binding domain"/>
    <property type="match status" value="1"/>
</dbReference>
<comment type="caution">
    <text evidence="4">The sequence shown here is derived from an EMBL/GenBank/DDBJ whole genome shotgun (WGS) entry which is preliminary data.</text>
</comment>
<dbReference type="Pfam" id="PF00486">
    <property type="entry name" value="Trans_reg_C"/>
    <property type="match status" value="1"/>
</dbReference>
<dbReference type="GO" id="GO:0005524">
    <property type="term" value="F:ATP binding"/>
    <property type="evidence" value="ECO:0007669"/>
    <property type="project" value="InterPro"/>
</dbReference>
<reference evidence="4 5" key="1">
    <citation type="journal article" date="2016" name="Nat. Commun.">
        <title>Thousands of microbial genomes shed light on interconnected biogeochemical processes in an aquifer system.</title>
        <authorList>
            <person name="Anantharaman K."/>
            <person name="Brown C.T."/>
            <person name="Hug L.A."/>
            <person name="Sharon I."/>
            <person name="Castelle C.J."/>
            <person name="Probst A.J."/>
            <person name="Thomas B.C."/>
            <person name="Singh A."/>
            <person name="Wilkins M.J."/>
            <person name="Karaoz U."/>
            <person name="Brodie E.L."/>
            <person name="Williams K.H."/>
            <person name="Hubbard S.S."/>
            <person name="Banfield J.F."/>
        </authorList>
    </citation>
    <scope>NUCLEOTIDE SEQUENCE [LARGE SCALE GENOMIC DNA]</scope>
</reference>
<dbReference type="Gene3D" id="3.40.50.300">
    <property type="entry name" value="P-loop containing nucleotide triphosphate hydrolases"/>
    <property type="match status" value="1"/>
</dbReference>
<dbReference type="STRING" id="1802519.A2961_03660"/>
<dbReference type="InterPro" id="IPR003959">
    <property type="entry name" value="ATPase_AAA_core"/>
</dbReference>
<dbReference type="GO" id="GO:0000160">
    <property type="term" value="P:phosphorelay signal transduction system"/>
    <property type="evidence" value="ECO:0007669"/>
    <property type="project" value="InterPro"/>
</dbReference>
<evidence type="ECO:0000259" key="3">
    <source>
        <dbReference type="PROSITE" id="PS51755"/>
    </source>
</evidence>
<protein>
    <recommendedName>
        <fullName evidence="3">OmpR/PhoB-type domain-containing protein</fullName>
    </recommendedName>
</protein>
<evidence type="ECO:0000256" key="1">
    <source>
        <dbReference type="ARBA" id="ARBA00023125"/>
    </source>
</evidence>
<dbReference type="InterPro" id="IPR001867">
    <property type="entry name" value="OmpR/PhoB-type_DNA-bd"/>
</dbReference>
<dbReference type="SMART" id="SM00862">
    <property type="entry name" value="Trans_reg_C"/>
    <property type="match status" value="1"/>
</dbReference>
<dbReference type="GO" id="GO:0006355">
    <property type="term" value="P:regulation of DNA-templated transcription"/>
    <property type="evidence" value="ECO:0007669"/>
    <property type="project" value="InterPro"/>
</dbReference>
<feature type="DNA-binding region" description="OmpR/PhoB-type" evidence="2">
    <location>
        <begin position="243"/>
        <end position="352"/>
    </location>
</feature>
<evidence type="ECO:0000256" key="2">
    <source>
        <dbReference type="PROSITE-ProRule" id="PRU01091"/>
    </source>
</evidence>
<sequence>MEEFKRKIISYITLGESVTLVGLSGMGKSRLVREIAAIKIKNHNFYFFDTNNLENDSLETFKKHLETLFKILSILPENIKKLTSKTKITLIIDTIDDLIQSPDHKKIFSFLKSLRDRNPLRISYIFTANQPLNSEYISKLDDLYEIASEHIEYIPLLSEVDFIKEVKEDSKKHGFNVKDEDIKKIITQSGKIPALKKACVLAFRDGKSTDYSKNEKIKAQIEEIIKCLSEDQARRLSECAKGETPEKLEDLINLNLVNEKGKVESQILLKYLLELKNEALTLSENELLNILLENNGKIVTKDEIIERVYPEAKNKVGVSDSSISQLVYRLRNKVKGKYKIEAIHGRGFKIPG</sequence>
<dbReference type="InterPro" id="IPR003593">
    <property type="entry name" value="AAA+_ATPase"/>
</dbReference>
<dbReference type="GO" id="GO:0016887">
    <property type="term" value="F:ATP hydrolysis activity"/>
    <property type="evidence" value="ECO:0007669"/>
    <property type="project" value="InterPro"/>
</dbReference>
<dbReference type="InterPro" id="IPR027417">
    <property type="entry name" value="P-loop_NTPase"/>
</dbReference>
<accession>A0A1F8BBE0</accession>
<dbReference type="GO" id="GO:0003677">
    <property type="term" value="F:DNA binding"/>
    <property type="evidence" value="ECO:0007669"/>
    <property type="project" value="UniProtKB-UniRule"/>
</dbReference>
<dbReference type="InterPro" id="IPR036388">
    <property type="entry name" value="WH-like_DNA-bd_sf"/>
</dbReference>
<evidence type="ECO:0000313" key="5">
    <source>
        <dbReference type="Proteomes" id="UP000177082"/>
    </source>
</evidence>
<dbReference type="InterPro" id="IPR016032">
    <property type="entry name" value="Sig_transdc_resp-reg_C-effctor"/>
</dbReference>
<organism evidence="4 5">
    <name type="scientific">Candidatus Woesebacteria bacterium RIFCSPLOWO2_01_FULL_39_21</name>
    <dbReference type="NCBI Taxonomy" id="1802519"/>
    <lineage>
        <taxon>Bacteria</taxon>
        <taxon>Candidatus Woeseibacteriota</taxon>
    </lineage>
</organism>
<name>A0A1F8BBE0_9BACT</name>
<dbReference type="PROSITE" id="PS51755">
    <property type="entry name" value="OMPR_PHOB"/>
    <property type="match status" value="1"/>
</dbReference>
<gene>
    <name evidence="4" type="ORF">A2961_03660</name>
</gene>
<dbReference type="SUPFAM" id="SSF46894">
    <property type="entry name" value="C-terminal effector domain of the bipartite response regulators"/>
    <property type="match status" value="1"/>
</dbReference>
<evidence type="ECO:0000313" key="4">
    <source>
        <dbReference type="EMBL" id="OGM61377.1"/>
    </source>
</evidence>
<proteinExistence type="predicted"/>
<keyword evidence="1 2" id="KW-0238">DNA-binding</keyword>
<dbReference type="Pfam" id="PF00004">
    <property type="entry name" value="AAA"/>
    <property type="match status" value="1"/>
</dbReference>
<dbReference type="CDD" id="cd00383">
    <property type="entry name" value="trans_reg_C"/>
    <property type="match status" value="1"/>
</dbReference>